<keyword evidence="2" id="KW-0012">Acyltransferase</keyword>
<dbReference type="InterPro" id="IPR000182">
    <property type="entry name" value="GNAT_dom"/>
</dbReference>
<protein>
    <submittedName>
        <fullName evidence="4">Ribosomal protein S18 acetylase RimI-like enzyme</fullName>
    </submittedName>
</protein>
<dbReference type="EMBL" id="RKQG01000001">
    <property type="protein sequence ID" value="RPE35148.1"/>
    <property type="molecule type" value="Genomic_DNA"/>
</dbReference>
<gene>
    <name evidence="4" type="ORF">EDD38_3495</name>
</gene>
<evidence type="ECO:0000256" key="1">
    <source>
        <dbReference type="ARBA" id="ARBA00022679"/>
    </source>
</evidence>
<dbReference type="PROSITE" id="PS51186">
    <property type="entry name" value="GNAT"/>
    <property type="match status" value="1"/>
</dbReference>
<dbReference type="Proteomes" id="UP000266906">
    <property type="component" value="Unassembled WGS sequence"/>
</dbReference>
<dbReference type="AlphaFoldDB" id="A0A3N4RP04"/>
<evidence type="ECO:0000256" key="2">
    <source>
        <dbReference type="ARBA" id="ARBA00023315"/>
    </source>
</evidence>
<dbReference type="InterPro" id="IPR050832">
    <property type="entry name" value="Bact_Acetyltransf"/>
</dbReference>
<proteinExistence type="predicted"/>
<dbReference type="RefSeq" id="WP_123818728.1">
    <property type="nucleotide sequence ID" value="NZ_JBEYIY010000017.1"/>
</dbReference>
<evidence type="ECO:0000313" key="4">
    <source>
        <dbReference type="EMBL" id="RPE35148.1"/>
    </source>
</evidence>
<reference evidence="4 5" key="1">
    <citation type="submission" date="2018-11" db="EMBL/GenBank/DDBJ databases">
        <title>Sequencing the genomes of 1000 actinobacteria strains.</title>
        <authorList>
            <person name="Klenk H.-P."/>
        </authorList>
    </citation>
    <scope>NUCLEOTIDE SEQUENCE [LARGE SCALE GENOMIC DNA]</scope>
    <source>
        <strain evidence="4 5">DSM 44781</strain>
    </source>
</reference>
<dbReference type="GO" id="GO:0016747">
    <property type="term" value="F:acyltransferase activity, transferring groups other than amino-acyl groups"/>
    <property type="evidence" value="ECO:0007669"/>
    <property type="project" value="InterPro"/>
</dbReference>
<keyword evidence="1" id="KW-0808">Transferase</keyword>
<name>A0A3N4RP04_9ACTN</name>
<comment type="caution">
    <text evidence="4">The sequence shown here is derived from an EMBL/GenBank/DDBJ whole genome shotgun (WGS) entry which is preliminary data.</text>
</comment>
<dbReference type="InterPro" id="IPR016181">
    <property type="entry name" value="Acyl_CoA_acyltransferase"/>
</dbReference>
<dbReference type="Pfam" id="PF00583">
    <property type="entry name" value="Acetyltransf_1"/>
    <property type="match status" value="1"/>
</dbReference>
<sequence length="167" mass="18520">MTAMPSNDVIIRPARDEDERAIRAVDHAIWSPLSEVAPRGPEDAPVFDGDHRPDQYLLAELGGRVVGYVRQIREIPLPSNAHVRQIQGLGVLPEARGRRIGDALLTAACEAARAAGARRMTLRVLGHNTPARRLYERNGFQVLGVLPEHFLLEDSYVDDVWMGRTLA</sequence>
<dbReference type="GO" id="GO:0005840">
    <property type="term" value="C:ribosome"/>
    <property type="evidence" value="ECO:0007669"/>
    <property type="project" value="UniProtKB-KW"/>
</dbReference>
<accession>A0A3N4RP04</accession>
<dbReference type="Gene3D" id="3.40.630.30">
    <property type="match status" value="1"/>
</dbReference>
<organism evidence="4 5">
    <name type="scientific">Kitasatospora cineracea</name>
    <dbReference type="NCBI Taxonomy" id="88074"/>
    <lineage>
        <taxon>Bacteria</taxon>
        <taxon>Bacillati</taxon>
        <taxon>Actinomycetota</taxon>
        <taxon>Actinomycetes</taxon>
        <taxon>Kitasatosporales</taxon>
        <taxon>Streptomycetaceae</taxon>
        <taxon>Kitasatospora</taxon>
    </lineage>
</organism>
<evidence type="ECO:0000313" key="5">
    <source>
        <dbReference type="Proteomes" id="UP000266906"/>
    </source>
</evidence>
<keyword evidence="4" id="KW-0687">Ribonucleoprotein</keyword>
<dbReference type="PANTHER" id="PTHR43877">
    <property type="entry name" value="AMINOALKYLPHOSPHONATE N-ACETYLTRANSFERASE-RELATED-RELATED"/>
    <property type="match status" value="1"/>
</dbReference>
<keyword evidence="4" id="KW-0689">Ribosomal protein</keyword>
<evidence type="ECO:0000259" key="3">
    <source>
        <dbReference type="PROSITE" id="PS51186"/>
    </source>
</evidence>
<keyword evidence="5" id="KW-1185">Reference proteome</keyword>
<dbReference type="CDD" id="cd04301">
    <property type="entry name" value="NAT_SF"/>
    <property type="match status" value="1"/>
</dbReference>
<feature type="domain" description="N-acetyltransferase" evidence="3">
    <location>
        <begin position="9"/>
        <end position="167"/>
    </location>
</feature>
<dbReference type="SUPFAM" id="SSF55729">
    <property type="entry name" value="Acyl-CoA N-acyltransferases (Nat)"/>
    <property type="match status" value="1"/>
</dbReference>